<dbReference type="GO" id="GO:0140664">
    <property type="term" value="F:ATP-dependent DNA damage sensor activity"/>
    <property type="evidence" value="ECO:0007669"/>
    <property type="project" value="InterPro"/>
</dbReference>
<dbReference type="InterPro" id="IPR027417">
    <property type="entry name" value="P-loop_NTPase"/>
</dbReference>
<dbReference type="Gene3D" id="1.10.1420.10">
    <property type="match status" value="1"/>
</dbReference>
<feature type="domain" description="DNA mismatch repair proteins mutS family" evidence="5">
    <location>
        <begin position="695"/>
        <end position="711"/>
    </location>
</feature>
<dbReference type="EMBL" id="JAWDGP010000082">
    <property type="protein sequence ID" value="KAK3803874.1"/>
    <property type="molecule type" value="Genomic_DNA"/>
</dbReference>
<accession>A0AAE1BCP4</accession>
<evidence type="ECO:0000256" key="2">
    <source>
        <dbReference type="ARBA" id="ARBA00022741"/>
    </source>
</evidence>
<comment type="caution">
    <text evidence="6">The sequence shown here is derived from an EMBL/GenBank/DDBJ whole genome shotgun (WGS) entry which is preliminary data.</text>
</comment>
<dbReference type="SMART" id="SM00533">
    <property type="entry name" value="MUTSd"/>
    <property type="match status" value="1"/>
</dbReference>
<dbReference type="SUPFAM" id="SSF48334">
    <property type="entry name" value="DNA repair protein MutS, domain III"/>
    <property type="match status" value="1"/>
</dbReference>
<dbReference type="FunFam" id="3.40.50.300:FF:000820">
    <property type="entry name" value="MutS homolog 5 (E. coli)"/>
    <property type="match status" value="1"/>
</dbReference>
<evidence type="ECO:0000313" key="7">
    <source>
        <dbReference type="Proteomes" id="UP001283361"/>
    </source>
</evidence>
<dbReference type="InterPro" id="IPR036187">
    <property type="entry name" value="DNA_mismatch_repair_MutS_sf"/>
</dbReference>
<dbReference type="InterPro" id="IPR000432">
    <property type="entry name" value="DNA_mismatch_repair_MutS_C"/>
</dbReference>
<dbReference type="SUPFAM" id="SSF52540">
    <property type="entry name" value="P-loop containing nucleoside triphosphate hydrolases"/>
    <property type="match status" value="1"/>
</dbReference>
<name>A0AAE1BCP4_9GAST</name>
<dbReference type="Gene3D" id="3.40.50.300">
    <property type="entry name" value="P-loop containing nucleotide triphosphate hydrolases"/>
    <property type="match status" value="1"/>
</dbReference>
<dbReference type="Pfam" id="PF05192">
    <property type="entry name" value="MutS_III"/>
    <property type="match status" value="1"/>
</dbReference>
<dbReference type="GO" id="GO:0006298">
    <property type="term" value="P:mismatch repair"/>
    <property type="evidence" value="ECO:0007669"/>
    <property type="project" value="InterPro"/>
</dbReference>
<evidence type="ECO:0000256" key="1">
    <source>
        <dbReference type="ARBA" id="ARBA00006271"/>
    </source>
</evidence>
<dbReference type="PANTHER" id="PTHR11361">
    <property type="entry name" value="DNA MISMATCH REPAIR PROTEIN MUTS FAMILY MEMBER"/>
    <property type="match status" value="1"/>
</dbReference>
<evidence type="ECO:0000256" key="4">
    <source>
        <dbReference type="ARBA" id="ARBA00023125"/>
    </source>
</evidence>
<dbReference type="SMART" id="SM00534">
    <property type="entry name" value="MUTSac"/>
    <property type="match status" value="1"/>
</dbReference>
<organism evidence="6 7">
    <name type="scientific">Elysia crispata</name>
    <name type="common">lettuce slug</name>
    <dbReference type="NCBI Taxonomy" id="231223"/>
    <lineage>
        <taxon>Eukaryota</taxon>
        <taxon>Metazoa</taxon>
        <taxon>Spiralia</taxon>
        <taxon>Lophotrochozoa</taxon>
        <taxon>Mollusca</taxon>
        <taxon>Gastropoda</taxon>
        <taxon>Heterobranchia</taxon>
        <taxon>Euthyneura</taxon>
        <taxon>Panpulmonata</taxon>
        <taxon>Sacoglossa</taxon>
        <taxon>Placobranchoidea</taxon>
        <taxon>Plakobranchidae</taxon>
        <taxon>Elysia</taxon>
    </lineage>
</organism>
<dbReference type="AlphaFoldDB" id="A0AAE1BCP4"/>
<dbReference type="GO" id="GO:0030983">
    <property type="term" value="F:mismatched DNA binding"/>
    <property type="evidence" value="ECO:0007669"/>
    <property type="project" value="InterPro"/>
</dbReference>
<dbReference type="GO" id="GO:0051026">
    <property type="term" value="P:chiasma assembly"/>
    <property type="evidence" value="ECO:0007669"/>
    <property type="project" value="TreeGrafter"/>
</dbReference>
<evidence type="ECO:0000256" key="3">
    <source>
        <dbReference type="ARBA" id="ARBA00022840"/>
    </source>
</evidence>
<keyword evidence="2" id="KW-0547">Nucleotide-binding</keyword>
<gene>
    <name evidence="6" type="ORF">RRG08_029466</name>
</gene>
<dbReference type="PROSITE" id="PS00486">
    <property type="entry name" value="DNA_MISMATCH_REPAIR_2"/>
    <property type="match status" value="1"/>
</dbReference>
<protein>
    <recommendedName>
        <fullName evidence="5">DNA mismatch repair proteins mutS family domain-containing protein</fullName>
    </recommendedName>
</protein>
<sequence>MWSFYNIIVISREKFWQINRIAAPGMFASNNSLLPSPSAASARTRPVMDENVEDCDCSREDSVDDLIFSEVYLSLVWHRGQLGLAYYDLSSFQIHVMSDTLETDDFVLTKQVLREIQPRVIIMSSIQDGRLVSYIKKFSSDTSSICSQSSGSKFEPFKLEYLANSEFSYEVSKRRILAMKLPSIPDHLSEEERKMYFASVIPMGQINMVRAIGGLHKYLERNRVGVELEDSLTSVPILGFRTFALENYIQIDTMTYMALNIFDTEVHPSVYKFGGSSGKEGLSLFGILNRCKSSIGARMLRQWFLRPVKNAALLGQRHNAVSFFVTPRNMDVVSCLHGCLKHIKYLPKILWRMSKAQATVGDLEALYKTIYHAFYIGKISRAQPQSVDIFHKIAAAFTEDLQRCANLIHRTIDFEESKKLKKFVIKAHVDKNLDAKKRLFHGVPDILNQVAREELEGLSDEIDHCSASYLPQLGYLLVIDMPDGKTENDDHSIEGLQYKFASNRQLFYKSPRTCELDAQLGDIQLEISDMEVNILHGLQSAVLENSQVLLDVMEMSAELDCLMALATCANEFVYTCPKLVQEEVINIKGGRHPLQEMCCSPYVPNDTVIGGQNSRIQLLTGPNACGKSVYLKQVALIVFMSHIGSFVPAESASIGPVDQFFSRIKSMDSVSNGMSTFLQDSLQVARALNEATQSSLVIVDEFGKGTESIDGLALLTAVIKFWIDKGTTSPFVLISTHYHSIIQQKLLPPSPLVQFLTLDTLMNGAELVFLYQIKEGSASSSHACYIAAQVGLPQHIVKRGVMVSELLSQNKSVPCMKDATPPAQRKRHEEIVEAFMQLDLERDHLQTFLKDFVLAAKLPEHYQHHQNLQETSVQTKAKTDANAPLISATGNDGPCTSSQAQRMLSVSPVNPGGLMQDVVTCNEGKSQTSKVDAVPSLQAQVFDQHRKLNSSPSPEMWDKNNYKGLLQRKYAAAAQVLEAPDVGLSVEHFSKTPLALQPFKKQKFTLSTNCSSKDKASSSRSDFCLTHSESTGAYEGFYSCCSKSVEPCTSSS</sequence>
<keyword evidence="7" id="KW-1185">Reference proteome</keyword>
<dbReference type="Pfam" id="PF00488">
    <property type="entry name" value="MutS_V"/>
    <property type="match status" value="1"/>
</dbReference>
<keyword evidence="3" id="KW-0067">ATP-binding</keyword>
<dbReference type="InterPro" id="IPR007696">
    <property type="entry name" value="DNA_mismatch_repair_MutS_core"/>
</dbReference>
<dbReference type="CDD" id="cd03281">
    <property type="entry name" value="ABC_MSH5_euk"/>
    <property type="match status" value="1"/>
</dbReference>
<keyword evidence="4" id="KW-0238">DNA-binding</keyword>
<dbReference type="PANTHER" id="PTHR11361:SF20">
    <property type="entry name" value="MUTS PROTEIN HOMOLOG 5"/>
    <property type="match status" value="1"/>
</dbReference>
<proteinExistence type="inferred from homology"/>
<dbReference type="InterPro" id="IPR045076">
    <property type="entry name" value="MutS"/>
</dbReference>
<dbReference type="GO" id="GO:0005524">
    <property type="term" value="F:ATP binding"/>
    <property type="evidence" value="ECO:0007669"/>
    <property type="project" value="UniProtKB-KW"/>
</dbReference>
<comment type="similarity">
    <text evidence="1">Belongs to the DNA mismatch repair MutS family.</text>
</comment>
<dbReference type="Proteomes" id="UP001283361">
    <property type="component" value="Unassembled WGS sequence"/>
</dbReference>
<reference evidence="6" key="1">
    <citation type="journal article" date="2023" name="G3 (Bethesda)">
        <title>A reference genome for the long-term kleptoplast-retaining sea slug Elysia crispata morphotype clarki.</title>
        <authorList>
            <person name="Eastman K.E."/>
            <person name="Pendleton A.L."/>
            <person name="Shaikh M.A."/>
            <person name="Suttiyut T."/>
            <person name="Ogas R."/>
            <person name="Tomko P."/>
            <person name="Gavelis G."/>
            <person name="Widhalm J.R."/>
            <person name="Wisecaver J.H."/>
        </authorList>
    </citation>
    <scope>NUCLEOTIDE SEQUENCE</scope>
    <source>
        <strain evidence="6">ECLA1</strain>
    </source>
</reference>
<evidence type="ECO:0000259" key="5">
    <source>
        <dbReference type="PROSITE" id="PS00486"/>
    </source>
</evidence>
<evidence type="ECO:0000313" key="6">
    <source>
        <dbReference type="EMBL" id="KAK3803874.1"/>
    </source>
</evidence>
<dbReference type="GO" id="GO:0005634">
    <property type="term" value="C:nucleus"/>
    <property type="evidence" value="ECO:0007669"/>
    <property type="project" value="TreeGrafter"/>
</dbReference>